<sequence length="272" mass="28390">MSLLPDPARMTPLPHPGHLSLVGAGPGAADLMTYRAVRRLQQADVVLYDRLVSPEVLDLIPATIPRLDVGKDCGNHRWTQADIDARIAAELRLGRRVVRLKSGDPAIFGRAGEEIAIAMAEGATVEIVPGVTAVSAAAASLCQPLTTRGLAQRLVLATATDHRGDLAATLADDFGPGTTLALYMAMTRLDQVECALLSSGAAPDTLVTIVCACSTPQEQRAAFALKGLAKAVAQAGDLRNPAIVLLTWGLTAAQGTAHAARLPAIGCDQTKR</sequence>
<comment type="pathway">
    <text evidence="7">Porphyrin-containing compound metabolism; siroheme biosynthesis; precorrin-2 from uroporphyrinogen III: step 1/1.</text>
</comment>
<evidence type="ECO:0000256" key="1">
    <source>
        <dbReference type="ARBA" id="ARBA00005879"/>
    </source>
</evidence>
<dbReference type="SUPFAM" id="SSF53790">
    <property type="entry name" value="Tetrapyrrole methylase"/>
    <property type="match status" value="1"/>
</dbReference>
<evidence type="ECO:0000256" key="6">
    <source>
        <dbReference type="ARBA" id="ARBA00023244"/>
    </source>
</evidence>
<evidence type="ECO:0000256" key="7">
    <source>
        <dbReference type="ARBA" id="ARBA00025705"/>
    </source>
</evidence>
<dbReference type="PANTHER" id="PTHR45790">
    <property type="entry name" value="SIROHEME SYNTHASE-RELATED"/>
    <property type="match status" value="1"/>
</dbReference>
<dbReference type="GO" id="GO:0004851">
    <property type="term" value="F:uroporphyrin-III C-methyltransferase activity"/>
    <property type="evidence" value="ECO:0007669"/>
    <property type="project" value="UniProtKB-EC"/>
</dbReference>
<dbReference type="PROSITE" id="PS00840">
    <property type="entry name" value="SUMT_2"/>
    <property type="match status" value="1"/>
</dbReference>
<organism evidence="10 11">
    <name type="scientific">Fuscibacter oryzae</name>
    <dbReference type="NCBI Taxonomy" id="2803939"/>
    <lineage>
        <taxon>Bacteria</taxon>
        <taxon>Pseudomonadati</taxon>
        <taxon>Pseudomonadota</taxon>
        <taxon>Alphaproteobacteria</taxon>
        <taxon>Rhodobacterales</taxon>
        <taxon>Paracoccaceae</taxon>
        <taxon>Fuscibacter</taxon>
    </lineage>
</organism>
<dbReference type="RefSeq" id="WP_202662492.1">
    <property type="nucleotide sequence ID" value="NZ_JAESVP010000012.1"/>
</dbReference>
<dbReference type="FunFam" id="3.40.1010.10:FF:000001">
    <property type="entry name" value="Siroheme synthase"/>
    <property type="match status" value="1"/>
</dbReference>
<evidence type="ECO:0000256" key="8">
    <source>
        <dbReference type="RuleBase" id="RU003960"/>
    </source>
</evidence>
<reference evidence="10" key="1">
    <citation type="submission" date="2021-01" db="EMBL/GenBank/DDBJ databases">
        <title>Genome seq and assembly of Tabrizicola sp. KVB23.</title>
        <authorList>
            <person name="Chhetri G."/>
        </authorList>
    </citation>
    <scope>NUCLEOTIDE SEQUENCE</scope>
    <source>
        <strain evidence="10">KVB23</strain>
    </source>
</reference>
<dbReference type="UniPathway" id="UPA00262">
    <property type="reaction ID" value="UER00211"/>
</dbReference>
<accession>A0A8J7MSS3</accession>
<dbReference type="GO" id="GO:0019354">
    <property type="term" value="P:siroheme biosynthetic process"/>
    <property type="evidence" value="ECO:0007669"/>
    <property type="project" value="UniProtKB-UniPathway"/>
</dbReference>
<dbReference type="NCBIfam" id="TIGR01469">
    <property type="entry name" value="cobA_cysG_Cterm"/>
    <property type="match status" value="1"/>
</dbReference>
<dbReference type="NCBIfam" id="NF004790">
    <property type="entry name" value="PRK06136.1"/>
    <property type="match status" value="1"/>
</dbReference>
<keyword evidence="11" id="KW-1185">Reference proteome</keyword>
<feature type="domain" description="Tetrapyrrole methylase" evidence="9">
    <location>
        <begin position="19"/>
        <end position="223"/>
    </location>
</feature>
<evidence type="ECO:0000313" key="11">
    <source>
        <dbReference type="Proteomes" id="UP000619033"/>
    </source>
</evidence>
<dbReference type="GO" id="GO:0032259">
    <property type="term" value="P:methylation"/>
    <property type="evidence" value="ECO:0007669"/>
    <property type="project" value="UniProtKB-KW"/>
</dbReference>
<dbReference type="InterPro" id="IPR000878">
    <property type="entry name" value="4pyrrol_Mease"/>
</dbReference>
<protein>
    <recommendedName>
        <fullName evidence="2">uroporphyrinogen-III C-methyltransferase</fullName>
        <ecNumber evidence="2">2.1.1.107</ecNumber>
    </recommendedName>
</protein>
<evidence type="ECO:0000313" key="10">
    <source>
        <dbReference type="EMBL" id="MBL4929922.1"/>
    </source>
</evidence>
<keyword evidence="5" id="KW-0949">S-adenosyl-L-methionine</keyword>
<evidence type="ECO:0000256" key="5">
    <source>
        <dbReference type="ARBA" id="ARBA00022691"/>
    </source>
</evidence>
<keyword evidence="6" id="KW-0627">Porphyrin biosynthesis</keyword>
<evidence type="ECO:0000256" key="3">
    <source>
        <dbReference type="ARBA" id="ARBA00022603"/>
    </source>
</evidence>
<dbReference type="InterPro" id="IPR014776">
    <property type="entry name" value="4pyrrole_Mease_sub2"/>
</dbReference>
<keyword evidence="3 8" id="KW-0489">Methyltransferase</keyword>
<dbReference type="EC" id="2.1.1.107" evidence="2"/>
<keyword evidence="4 8" id="KW-0808">Transferase</keyword>
<dbReference type="Pfam" id="PF00590">
    <property type="entry name" value="TP_methylase"/>
    <property type="match status" value="1"/>
</dbReference>
<dbReference type="InterPro" id="IPR006366">
    <property type="entry name" value="CobA/CysG_C"/>
</dbReference>
<gene>
    <name evidence="10" type="primary">cobA</name>
    <name evidence="10" type="ORF">JI744_17610</name>
</gene>
<dbReference type="InterPro" id="IPR035996">
    <property type="entry name" value="4pyrrol_Methylase_sf"/>
</dbReference>
<dbReference type="InterPro" id="IPR003043">
    <property type="entry name" value="Uropor_MeTrfase_CS"/>
</dbReference>
<evidence type="ECO:0000256" key="2">
    <source>
        <dbReference type="ARBA" id="ARBA00012162"/>
    </source>
</evidence>
<evidence type="ECO:0000256" key="4">
    <source>
        <dbReference type="ARBA" id="ARBA00022679"/>
    </source>
</evidence>
<dbReference type="PANTHER" id="PTHR45790:SF3">
    <property type="entry name" value="S-ADENOSYL-L-METHIONINE-DEPENDENT UROPORPHYRINOGEN III METHYLTRANSFERASE, CHLOROPLASTIC"/>
    <property type="match status" value="1"/>
</dbReference>
<dbReference type="InterPro" id="IPR050161">
    <property type="entry name" value="Siro_Cobalamin_biosynth"/>
</dbReference>
<name>A0A8J7MSS3_9RHOB</name>
<dbReference type="InterPro" id="IPR014777">
    <property type="entry name" value="4pyrrole_Mease_sub1"/>
</dbReference>
<comment type="caution">
    <text evidence="10">The sequence shown here is derived from an EMBL/GenBank/DDBJ whole genome shotgun (WGS) entry which is preliminary data.</text>
</comment>
<dbReference type="Proteomes" id="UP000619033">
    <property type="component" value="Unassembled WGS sequence"/>
</dbReference>
<dbReference type="CDD" id="cd11642">
    <property type="entry name" value="SUMT"/>
    <property type="match status" value="1"/>
</dbReference>
<dbReference type="EMBL" id="JAESVP010000012">
    <property type="protein sequence ID" value="MBL4929922.1"/>
    <property type="molecule type" value="Genomic_DNA"/>
</dbReference>
<proteinExistence type="inferred from homology"/>
<dbReference type="Gene3D" id="3.30.950.10">
    <property type="entry name" value="Methyltransferase, Cobalt-precorrin-4 Transmethylase, Domain 2"/>
    <property type="match status" value="1"/>
</dbReference>
<evidence type="ECO:0000259" key="9">
    <source>
        <dbReference type="Pfam" id="PF00590"/>
    </source>
</evidence>
<dbReference type="Gene3D" id="3.40.1010.10">
    <property type="entry name" value="Cobalt-precorrin-4 Transmethylase, Domain 1"/>
    <property type="match status" value="1"/>
</dbReference>
<comment type="similarity">
    <text evidence="1 8">Belongs to the precorrin methyltransferase family.</text>
</comment>
<dbReference type="AlphaFoldDB" id="A0A8J7MSS3"/>